<dbReference type="InterPro" id="IPR039856">
    <property type="entry name" value="EMC2-like"/>
</dbReference>
<protein>
    <recommendedName>
        <fullName evidence="3">ER membrane protein complex subunit 2</fullName>
    </recommendedName>
</protein>
<dbReference type="Gene3D" id="1.25.40.10">
    <property type="entry name" value="Tetratricopeptide repeat domain"/>
    <property type="match status" value="1"/>
</dbReference>
<evidence type="ECO:0000256" key="1">
    <source>
        <dbReference type="ARBA" id="ARBA00022737"/>
    </source>
</evidence>
<dbReference type="InterPro" id="IPR055217">
    <property type="entry name" value="TPR_EMC2"/>
</dbReference>
<dbReference type="Pfam" id="PF22890">
    <property type="entry name" value="TPR_EMC2"/>
    <property type="match status" value="1"/>
</dbReference>
<keyword evidence="6" id="KW-1185">Reference proteome</keyword>
<dbReference type="PANTHER" id="PTHR12760">
    <property type="entry name" value="TETRATRICOPEPTIDE REPEAT PROTEIN"/>
    <property type="match status" value="1"/>
</dbReference>
<comment type="function">
    <text evidence="3">Part of the endoplasmic reticulum membrane protein complex (EMC) that enables the energy-independent insertion into endoplasmic reticulum membranes of newly synthesized membrane proteins.</text>
</comment>
<comment type="subcellular location">
    <subcellularLocation>
        <location evidence="3">Endoplasmic reticulum membrane</location>
        <topology evidence="3">Peripheral membrane protein</topology>
        <orientation evidence="3">Cytoplasmic side</orientation>
    </subcellularLocation>
</comment>
<dbReference type="Proteomes" id="UP001344447">
    <property type="component" value="Unassembled WGS sequence"/>
</dbReference>
<evidence type="ECO:0000256" key="2">
    <source>
        <dbReference type="ARBA" id="ARBA00022803"/>
    </source>
</evidence>
<evidence type="ECO:0000256" key="3">
    <source>
        <dbReference type="RuleBase" id="RU367091"/>
    </source>
</evidence>
<proteinExistence type="inferred from homology"/>
<comment type="caution">
    <text evidence="5">The sequence shown here is derived from an EMBL/GenBank/DDBJ whole genome shotgun (WGS) entry which is preliminary data.</text>
</comment>
<keyword evidence="3" id="KW-0472">Membrane</keyword>
<evidence type="ECO:0000313" key="6">
    <source>
        <dbReference type="Proteomes" id="UP001344447"/>
    </source>
</evidence>
<sequence>MSEMLMLTSSDSIEIYRYEEKIRNSGRSFNWVLVRDTLRFLRKSKIRKSNLVSKYGLKLVTQYLNKLDDQEGYDTIEQVIIACLDCGDETNPKKLLEQLKSKFGKDSVRVQRIQALCYESNNQLAEALQIFESILKKYPSDALSMKRQVAIFKGQGNLNKAIQVLNAYLQIYMCDLEAWLELSSFHISYLSYSTALYCLEEVLLNAPINFVFYIKYAETLYCLGGSENYNSAIQYYTHSLELNSPTEMDKLDHPPTFLPAIYGIIMSIYSMCEEGHPLKESQLKLMEWAQNNLLIITKKYSSNDKLNLVKHFIDSTDIFNKD</sequence>
<evidence type="ECO:0000259" key="4">
    <source>
        <dbReference type="Pfam" id="PF22890"/>
    </source>
</evidence>
<comment type="similarity">
    <text evidence="3">Belongs to the EMC2 family.</text>
</comment>
<comment type="subunit">
    <text evidence="3">Component of the ER membrane protein complex (EMC).</text>
</comment>
<gene>
    <name evidence="5" type="ORF">RB653_003045</name>
</gene>
<dbReference type="GO" id="GO:0072546">
    <property type="term" value="C:EMC complex"/>
    <property type="evidence" value="ECO:0007669"/>
    <property type="project" value="UniProtKB-UniRule"/>
</dbReference>
<feature type="domain" description="EMC2 TPR-like" evidence="4">
    <location>
        <begin position="111"/>
        <end position="219"/>
    </location>
</feature>
<keyword evidence="2" id="KW-0802">TPR repeat</keyword>
<dbReference type="InterPro" id="IPR011990">
    <property type="entry name" value="TPR-like_helical_dom_sf"/>
</dbReference>
<keyword evidence="1" id="KW-0677">Repeat</keyword>
<name>A0AAN7YW46_9MYCE</name>
<evidence type="ECO:0000313" key="5">
    <source>
        <dbReference type="EMBL" id="KAK5578092.1"/>
    </source>
</evidence>
<dbReference type="FunFam" id="1.25.40.10:FF:001852">
    <property type="entry name" value="ER membrane protein complex subunit 2"/>
    <property type="match status" value="1"/>
</dbReference>
<keyword evidence="3" id="KW-0256">Endoplasmic reticulum</keyword>
<organism evidence="5 6">
    <name type="scientific">Dictyostelium firmibasis</name>
    <dbReference type="NCBI Taxonomy" id="79012"/>
    <lineage>
        <taxon>Eukaryota</taxon>
        <taxon>Amoebozoa</taxon>
        <taxon>Evosea</taxon>
        <taxon>Eumycetozoa</taxon>
        <taxon>Dictyostelia</taxon>
        <taxon>Dictyosteliales</taxon>
        <taxon>Dictyosteliaceae</taxon>
        <taxon>Dictyostelium</taxon>
    </lineage>
</organism>
<dbReference type="AlphaFoldDB" id="A0AAN7YW46"/>
<dbReference type="SUPFAM" id="SSF48452">
    <property type="entry name" value="TPR-like"/>
    <property type="match status" value="1"/>
</dbReference>
<reference evidence="5 6" key="1">
    <citation type="submission" date="2023-11" db="EMBL/GenBank/DDBJ databases">
        <title>Dfirmibasis_genome.</title>
        <authorList>
            <person name="Edelbroek B."/>
            <person name="Kjellin J."/>
            <person name="Jerlstrom-Hultqvist J."/>
            <person name="Soderbom F."/>
        </authorList>
    </citation>
    <scope>NUCLEOTIDE SEQUENCE [LARGE SCALE GENOMIC DNA]</scope>
    <source>
        <strain evidence="5 6">TNS-C-14</strain>
    </source>
</reference>
<accession>A0AAN7YW46</accession>
<dbReference type="EMBL" id="JAVFKY010000004">
    <property type="protein sequence ID" value="KAK5578092.1"/>
    <property type="molecule type" value="Genomic_DNA"/>
</dbReference>